<dbReference type="PRINTS" id="PR00344">
    <property type="entry name" value="BCTRLSENSOR"/>
</dbReference>
<dbReference type="EC" id="2.7.13.3" evidence="2"/>
<dbReference type="InterPro" id="IPR005467">
    <property type="entry name" value="His_kinase_dom"/>
</dbReference>
<dbReference type="Gene3D" id="3.30.565.10">
    <property type="entry name" value="Histidine kinase-like ATPase, C-terminal domain"/>
    <property type="match status" value="1"/>
</dbReference>
<dbReference type="Pfam" id="PF02518">
    <property type="entry name" value="HATPase_c"/>
    <property type="match status" value="1"/>
</dbReference>
<dbReference type="InterPro" id="IPR003594">
    <property type="entry name" value="HATPase_dom"/>
</dbReference>
<dbReference type="Gene3D" id="3.30.450.40">
    <property type="match status" value="7"/>
</dbReference>
<dbReference type="PROSITE" id="PS50109">
    <property type="entry name" value="HIS_KIN"/>
    <property type="match status" value="1"/>
</dbReference>
<dbReference type="SMART" id="SM00387">
    <property type="entry name" value="HATPase_c"/>
    <property type="match status" value="1"/>
</dbReference>
<dbReference type="SUPFAM" id="SSF47384">
    <property type="entry name" value="Homodimeric domain of signal transducing histidine kinase"/>
    <property type="match status" value="1"/>
</dbReference>
<proteinExistence type="predicted"/>
<dbReference type="CDD" id="cd00082">
    <property type="entry name" value="HisKA"/>
    <property type="match status" value="1"/>
</dbReference>
<dbReference type="InterPro" id="IPR036097">
    <property type="entry name" value="HisK_dim/P_sf"/>
</dbReference>
<dbReference type="RefSeq" id="WP_320321795.1">
    <property type="nucleotide sequence ID" value="NZ_JAVIIP010000019.1"/>
</dbReference>
<feature type="domain" description="Histidine kinase" evidence="4">
    <location>
        <begin position="1294"/>
        <end position="1539"/>
    </location>
</feature>
<dbReference type="InterPro" id="IPR004358">
    <property type="entry name" value="Sig_transdc_His_kin-like_C"/>
</dbReference>
<evidence type="ECO:0000313" key="6">
    <source>
        <dbReference type="Proteomes" id="UP001276564"/>
    </source>
</evidence>
<dbReference type="SMART" id="SM00388">
    <property type="entry name" value="HisKA"/>
    <property type="match status" value="1"/>
</dbReference>
<evidence type="ECO:0000259" key="4">
    <source>
        <dbReference type="PROSITE" id="PS50109"/>
    </source>
</evidence>
<dbReference type="PANTHER" id="PTHR43065:SF42">
    <property type="entry name" value="TWO-COMPONENT SENSOR PPRA"/>
    <property type="match status" value="1"/>
</dbReference>
<evidence type="ECO:0000256" key="1">
    <source>
        <dbReference type="ARBA" id="ARBA00000085"/>
    </source>
</evidence>
<dbReference type="Pfam" id="PF13185">
    <property type="entry name" value="GAF_2"/>
    <property type="match status" value="4"/>
</dbReference>
<dbReference type="PANTHER" id="PTHR43065">
    <property type="entry name" value="SENSOR HISTIDINE KINASE"/>
    <property type="match status" value="1"/>
</dbReference>
<dbReference type="InterPro" id="IPR036890">
    <property type="entry name" value="HATPase_C_sf"/>
</dbReference>
<accession>A0ABU5AV93</accession>
<dbReference type="SUPFAM" id="SSF55874">
    <property type="entry name" value="ATPase domain of HSP90 chaperone/DNA topoisomerase II/histidine kinase"/>
    <property type="match status" value="1"/>
</dbReference>
<dbReference type="Proteomes" id="UP001276564">
    <property type="component" value="Unassembled WGS sequence"/>
</dbReference>
<sequence>MAISSLRTELTAAREENQVRTAEVANLLEQQSATSAILRVIAASPTDIQPVLNAVAENAAQLCDAYDAAIFLRQGESLAIGAHHGPIPIDFATFPITREWVTGRAVIDRRPIHVHDLLALEGEFPAGRSMALRLGHRTILATPLLREDEAIGALVIRRTEVRPFSEKQVELLKTFADQAVIAIENVRLFEEVQARTRDLGEALEQQTATADVLKAISRSAFDLQPVLQTLVDSAIRLAGADMGAITLRVGDTLRFMAGGGQAAELHAYERANPHVVGRGTFQGRAALEGLTIHVADALEDPEYERPEAAIMGSFRGVLAVPLKRGQETIGVFGMGRRTIGLFSPRQVELVESFADQAVIAIENARLIEKVEGHNRELAEALDQQTATAEVLKTISSSVFDLDSVLHTLVKSASDLCHSGMGYIYLRQGDVLQPTVQIGWSQEFQDHMNNLPVTPGRGSIAARVAQSGSVEQIADVLDDPEYTNIEGQRLGGFRTLLGVPLMRDGAVTGVFVLARSSVSPFSTREIELVQTFSDQAVIAIENVRLFEEVESRNRDLAESLEQQMATGAILQVIAGSPTDIQPVLDAVAESAARLCDAYDATIYLLRSGRLAVGAHHGPIPIDGAGLPVARDVVTGRAVLDRVPVHVPDLTIAGEEFATARMMAQRLGFRAILATPLLQEGKAIGALMIRRIEARPFSDNQIGLLKTFANQAVIAIGNVRLFEEVQARTAELGEALQQQTATADVLKVISRSAFNLQSVLQTLIDSAVRLCGAKLSGIFMRDGDVFRLAAGYEQTPEYRAYEEANPSPISRQSWVGRTALDKAVVHIPDVTKDTEHGLPEAPRLGGYSAVLCVPLMREGSVIGVFAMTRPEPGAFTDSQIELVQTFADQAVIAIENVRLFEEVQQRTREATEALEYQTATSDVLSVISRSPTDGQPVFNMIAQSAARLCEAQFCFVYRFDGELLHFVAHYGITEESVEIVRNTFPVAPTRGSAAERAILYLDVAQIPDLTLDSEFTHRAAAAFSGLRSAVAVPMLRDGLPIGCIAVGRAETGFLAAKQVELLKTFADQAVIAIENVRLFDEVKARTAELSESLQQQTATADVLKAISRSTFDLQPVLDTLAESAAKLCDADTSVIFKRDGDLYRWSANFGNLPEAAAFAKANPFAPGRDSVTGRVALEARAVHVSDVLADPDYGATQLQKLGDYRTILCVPILREGAPVGVFALTRSQVRDFTPRQIELVETFADQSGIAIENVRLFDEVQARTRELSRSLEDLRTAQDRLVQTEKLASLGQLTAGIAHEIKNPLNFVNNFSALSSELIDDLSSVLAGAPLEASVREEVAELTAMLKSNLDKVGQHGKRADSIVRNMLLHSRAGSGEHRPIDINAVVEESLNLAYHGARAEKPGFNVTLRRNFDPQAGDVDLYPQEITRVLLNLISNGFYATAKRSAAAKRTGYEPTLCAATRSLGDRVEIRIRDNGTGIPPEVKEKMFNPFFTTKPAGEGTGLGLSLSHDIVVKQHAGTIDVDSQPGEFTEFRIVLPRAAASLAKSGGEV</sequence>
<dbReference type="Pfam" id="PF01590">
    <property type="entry name" value="GAF"/>
    <property type="match status" value="3"/>
</dbReference>
<dbReference type="InterPro" id="IPR003018">
    <property type="entry name" value="GAF"/>
</dbReference>
<dbReference type="Pfam" id="PF00512">
    <property type="entry name" value="HisKA"/>
    <property type="match status" value="1"/>
</dbReference>
<evidence type="ECO:0000313" key="5">
    <source>
        <dbReference type="EMBL" id="MDX8541230.1"/>
    </source>
</evidence>
<evidence type="ECO:0000256" key="2">
    <source>
        <dbReference type="ARBA" id="ARBA00012438"/>
    </source>
</evidence>
<keyword evidence="6" id="KW-1185">Reference proteome</keyword>
<evidence type="ECO:0000256" key="3">
    <source>
        <dbReference type="ARBA" id="ARBA00022553"/>
    </source>
</evidence>
<comment type="caution">
    <text evidence="5">The sequence shown here is derived from an EMBL/GenBank/DDBJ whole genome shotgun (WGS) entry which is preliminary data.</text>
</comment>
<protein>
    <recommendedName>
        <fullName evidence="2">histidine kinase</fullName>
        <ecNumber evidence="2">2.7.13.3</ecNumber>
    </recommendedName>
</protein>
<keyword evidence="3" id="KW-0597">Phosphoprotein</keyword>
<reference evidence="5 6" key="1">
    <citation type="submission" date="2023-08" db="EMBL/GenBank/DDBJ databases">
        <title>Implementing the SeqCode for naming new Mesorhizobium species isolated from Vachellia karroo root nodules.</title>
        <authorList>
            <person name="Van Lill M."/>
        </authorList>
    </citation>
    <scope>NUCLEOTIDE SEQUENCE [LARGE SCALE GENOMIC DNA]</scope>
    <source>
        <strain evidence="5 6">VK4B</strain>
    </source>
</reference>
<dbReference type="SUPFAM" id="SSF55781">
    <property type="entry name" value="GAF domain-like"/>
    <property type="match status" value="7"/>
</dbReference>
<organism evidence="5 6">
    <name type="scientific">Mesorhizobium abyssinicae</name>
    <dbReference type="NCBI Taxonomy" id="1209958"/>
    <lineage>
        <taxon>Bacteria</taxon>
        <taxon>Pseudomonadati</taxon>
        <taxon>Pseudomonadota</taxon>
        <taxon>Alphaproteobacteria</taxon>
        <taxon>Hyphomicrobiales</taxon>
        <taxon>Phyllobacteriaceae</taxon>
        <taxon>Mesorhizobium</taxon>
    </lineage>
</organism>
<dbReference type="EMBL" id="JAVIIP010000019">
    <property type="protein sequence ID" value="MDX8541230.1"/>
    <property type="molecule type" value="Genomic_DNA"/>
</dbReference>
<name>A0ABU5AV93_9HYPH</name>
<dbReference type="InterPro" id="IPR029016">
    <property type="entry name" value="GAF-like_dom_sf"/>
</dbReference>
<dbReference type="SMART" id="SM00065">
    <property type="entry name" value="GAF"/>
    <property type="match status" value="7"/>
</dbReference>
<gene>
    <name evidence="5" type="ORF">RFM23_26775</name>
</gene>
<dbReference type="InterPro" id="IPR003661">
    <property type="entry name" value="HisK_dim/P_dom"/>
</dbReference>
<comment type="catalytic activity">
    <reaction evidence="1">
        <text>ATP + protein L-histidine = ADP + protein N-phospho-L-histidine.</text>
        <dbReference type="EC" id="2.7.13.3"/>
    </reaction>
</comment>
<dbReference type="Gene3D" id="1.10.287.130">
    <property type="match status" value="1"/>
</dbReference>